<feature type="transmembrane region" description="Helical" evidence="2">
    <location>
        <begin position="299"/>
        <end position="320"/>
    </location>
</feature>
<keyword evidence="4" id="KW-1185">Reference proteome</keyword>
<feature type="transmembrane region" description="Helical" evidence="2">
    <location>
        <begin position="60"/>
        <end position="80"/>
    </location>
</feature>
<keyword evidence="2" id="KW-0812">Transmembrane</keyword>
<name>A0A1I3NN88_9PSEU</name>
<dbReference type="STRING" id="115433.SAMN05421835_10392"/>
<dbReference type="AlphaFoldDB" id="A0A1I3NN88"/>
<evidence type="ECO:0000313" key="3">
    <source>
        <dbReference type="EMBL" id="SFJ10632.1"/>
    </source>
</evidence>
<dbReference type="Proteomes" id="UP000199025">
    <property type="component" value="Unassembled WGS sequence"/>
</dbReference>
<organism evidence="3 4">
    <name type="scientific">Amycolatopsis sacchari</name>
    <dbReference type="NCBI Taxonomy" id="115433"/>
    <lineage>
        <taxon>Bacteria</taxon>
        <taxon>Bacillati</taxon>
        <taxon>Actinomycetota</taxon>
        <taxon>Actinomycetes</taxon>
        <taxon>Pseudonocardiales</taxon>
        <taxon>Pseudonocardiaceae</taxon>
        <taxon>Amycolatopsis</taxon>
    </lineage>
</organism>
<feature type="region of interest" description="Disordered" evidence="1">
    <location>
        <begin position="394"/>
        <end position="482"/>
    </location>
</feature>
<feature type="transmembrane region" description="Helical" evidence="2">
    <location>
        <begin position="31"/>
        <end position="53"/>
    </location>
</feature>
<feature type="transmembrane region" description="Helical" evidence="2">
    <location>
        <begin position="197"/>
        <end position="217"/>
    </location>
</feature>
<evidence type="ECO:0000256" key="2">
    <source>
        <dbReference type="SAM" id="Phobius"/>
    </source>
</evidence>
<feature type="transmembrane region" description="Helical" evidence="2">
    <location>
        <begin position="229"/>
        <end position="248"/>
    </location>
</feature>
<feature type="compositionally biased region" description="Acidic residues" evidence="1">
    <location>
        <begin position="402"/>
        <end position="469"/>
    </location>
</feature>
<reference evidence="3 4" key="1">
    <citation type="submission" date="2016-10" db="EMBL/GenBank/DDBJ databases">
        <authorList>
            <person name="de Groot N.N."/>
        </authorList>
    </citation>
    <scope>NUCLEOTIDE SEQUENCE [LARGE SCALE GENOMIC DNA]</scope>
    <source>
        <strain evidence="3 4">DSM 44468</strain>
    </source>
</reference>
<sequence length="482" mass="48767">MQLLTPRPPAEEEVTGLRATGELSGATRTKIVFAAAFGPLVAGYALVVALFALVTALASLSHFSVLGVLRAAGPGLLAAYQVPVTVTGGTLGVLPLLGTAVVGTFVAGSAAHAAGRLGYREPGQAVNVVAPIAATHALAGITIALTVGSVRVNVEPLTAFLVPGFVSALCATAGVAKRCGILAAARDHLDPLALRGLRAGALGLAGLLGVGAVVYTVTLGVSVRTVGHLFAANAPGFGSGAGMLLLSIGYLPNAVIATLSFVAGPGFSIGSVSLTPFSYRGGTLPGLPLLANMPEHAARWWPALLVLPAAVGVLVGWSLRRSDEDPRARLRTVGIAGALIGFGCVLLGTLAGGQLGHGPFNPVSVPVGLLSVAAFGWIAVPGGLVAWLAGPRRPAPAPEPVVVEEPEPEAESQDEADEQREPDTVEEPDDTEDTEDTAAVEDTEDTEDTADVEDSEDTETAEDAEDAEEPAQASDEAKEPGS</sequence>
<dbReference type="Pfam" id="PF19877">
    <property type="entry name" value="DUF6350"/>
    <property type="match status" value="1"/>
</dbReference>
<evidence type="ECO:0000256" key="1">
    <source>
        <dbReference type="SAM" id="MobiDB-lite"/>
    </source>
</evidence>
<dbReference type="RefSeq" id="WP_143249814.1">
    <property type="nucleotide sequence ID" value="NZ_CBDRCA010000009.1"/>
</dbReference>
<gene>
    <name evidence="3" type="ORF">SAMN05421835_10392</name>
</gene>
<feature type="transmembrane region" description="Helical" evidence="2">
    <location>
        <begin position="92"/>
        <end position="113"/>
    </location>
</feature>
<keyword evidence="2" id="KW-0472">Membrane</keyword>
<protein>
    <submittedName>
        <fullName evidence="3">Uncharacterized protein</fullName>
    </submittedName>
</protein>
<proteinExistence type="predicted"/>
<keyword evidence="2" id="KW-1133">Transmembrane helix</keyword>
<feature type="transmembrane region" description="Helical" evidence="2">
    <location>
        <begin position="255"/>
        <end position="279"/>
    </location>
</feature>
<dbReference type="EMBL" id="FORP01000003">
    <property type="protein sequence ID" value="SFJ10632.1"/>
    <property type="molecule type" value="Genomic_DNA"/>
</dbReference>
<feature type="transmembrane region" description="Helical" evidence="2">
    <location>
        <begin position="332"/>
        <end position="355"/>
    </location>
</feature>
<evidence type="ECO:0000313" key="4">
    <source>
        <dbReference type="Proteomes" id="UP000199025"/>
    </source>
</evidence>
<accession>A0A1I3NN88</accession>
<feature type="transmembrane region" description="Helical" evidence="2">
    <location>
        <begin position="157"/>
        <end position="176"/>
    </location>
</feature>
<dbReference type="InterPro" id="IPR045931">
    <property type="entry name" value="DUF6350"/>
</dbReference>
<feature type="transmembrane region" description="Helical" evidence="2">
    <location>
        <begin position="125"/>
        <end position="145"/>
    </location>
</feature>
<feature type="transmembrane region" description="Helical" evidence="2">
    <location>
        <begin position="367"/>
        <end position="389"/>
    </location>
</feature>
<dbReference type="OrthoDB" id="5184818at2"/>